<evidence type="ECO:0000256" key="4">
    <source>
        <dbReference type="ARBA" id="ARBA00023014"/>
    </source>
</evidence>
<dbReference type="OrthoDB" id="9795032at2"/>
<dbReference type="Proteomes" id="UP000001887">
    <property type="component" value="Chromosome"/>
</dbReference>
<evidence type="ECO:0000313" key="6">
    <source>
        <dbReference type="EMBL" id="ADB14915.1"/>
    </source>
</evidence>
<accession>D2R1D0</accession>
<dbReference type="GO" id="GO:0051537">
    <property type="term" value="F:2 iron, 2 sulfur cluster binding"/>
    <property type="evidence" value="ECO:0007669"/>
    <property type="project" value="UniProtKB-KW"/>
</dbReference>
<keyword evidence="2" id="KW-0479">Metal-binding</keyword>
<evidence type="ECO:0000259" key="5">
    <source>
        <dbReference type="SMART" id="SM00704"/>
    </source>
</evidence>
<keyword evidence="4" id="KW-0411">Iron-sulfur</keyword>
<dbReference type="eggNOG" id="COG3369">
    <property type="taxonomic scope" value="Bacteria"/>
</dbReference>
<dbReference type="Pfam" id="PF09360">
    <property type="entry name" value="zf-CDGSH"/>
    <property type="match status" value="1"/>
</dbReference>
<sequence length="73" mass="7646">MADVTIRTRESGPLVIEGPVKIVDASGNPFPIPEGKTFIALCRCGASANKPFCDGKHKTCGFVATETAPQQLG</sequence>
<feature type="domain" description="Iron-binding zinc finger CDGSH type" evidence="5">
    <location>
        <begin position="21"/>
        <end position="63"/>
    </location>
</feature>
<dbReference type="InterPro" id="IPR042216">
    <property type="entry name" value="MitoNEET_CISD"/>
</dbReference>
<keyword evidence="1" id="KW-0001">2Fe-2S</keyword>
<dbReference type="GO" id="GO:0005737">
    <property type="term" value="C:cytoplasm"/>
    <property type="evidence" value="ECO:0007669"/>
    <property type="project" value="UniProtKB-ARBA"/>
</dbReference>
<organism evidence="6 7">
    <name type="scientific">Pirellula staleyi (strain ATCC 27377 / DSM 6068 / ICPB 4128)</name>
    <name type="common">Pirella staleyi</name>
    <dbReference type="NCBI Taxonomy" id="530564"/>
    <lineage>
        <taxon>Bacteria</taxon>
        <taxon>Pseudomonadati</taxon>
        <taxon>Planctomycetota</taxon>
        <taxon>Planctomycetia</taxon>
        <taxon>Pirellulales</taxon>
        <taxon>Pirellulaceae</taxon>
        <taxon>Pirellula</taxon>
    </lineage>
</organism>
<keyword evidence="3" id="KW-0408">Iron</keyword>
<evidence type="ECO:0000313" key="7">
    <source>
        <dbReference type="Proteomes" id="UP000001887"/>
    </source>
</evidence>
<dbReference type="InterPro" id="IPR018967">
    <property type="entry name" value="FeS-contain_CDGSH-typ"/>
</dbReference>
<dbReference type="SMART" id="SM00704">
    <property type="entry name" value="ZnF_CDGSH"/>
    <property type="match status" value="1"/>
</dbReference>
<dbReference type="AlphaFoldDB" id="D2R1D0"/>
<gene>
    <name evidence="6" type="ordered locus">Psta_0219</name>
</gene>
<evidence type="ECO:0000256" key="2">
    <source>
        <dbReference type="ARBA" id="ARBA00022723"/>
    </source>
</evidence>
<evidence type="ECO:0000256" key="3">
    <source>
        <dbReference type="ARBA" id="ARBA00023004"/>
    </source>
</evidence>
<protein>
    <submittedName>
        <fullName evidence="6">Zinc finger CDGSH-type domain protein</fullName>
    </submittedName>
</protein>
<dbReference type="HOGENOM" id="CLU_173940_2_1_0"/>
<evidence type="ECO:0000256" key="1">
    <source>
        <dbReference type="ARBA" id="ARBA00022714"/>
    </source>
</evidence>
<dbReference type="EMBL" id="CP001848">
    <property type="protein sequence ID" value="ADB14915.1"/>
    <property type="molecule type" value="Genomic_DNA"/>
</dbReference>
<keyword evidence="7" id="KW-1185">Reference proteome</keyword>
<reference evidence="6 7" key="1">
    <citation type="journal article" date="2009" name="Stand. Genomic Sci.">
        <title>Complete genome sequence of Pirellula staleyi type strain (ATCC 27377).</title>
        <authorList>
            <person name="Clum A."/>
            <person name="Tindall B.J."/>
            <person name="Sikorski J."/>
            <person name="Ivanova N."/>
            <person name="Mavrommatis K."/>
            <person name="Lucas S."/>
            <person name="Glavina del Rio T."/>
            <person name="Nolan M."/>
            <person name="Chen F."/>
            <person name="Tice H."/>
            <person name="Pitluck S."/>
            <person name="Cheng J.F."/>
            <person name="Chertkov O."/>
            <person name="Brettin T."/>
            <person name="Han C."/>
            <person name="Detter J.C."/>
            <person name="Kuske C."/>
            <person name="Bruce D."/>
            <person name="Goodwin L."/>
            <person name="Ovchinikova G."/>
            <person name="Pati A."/>
            <person name="Mikhailova N."/>
            <person name="Chen A."/>
            <person name="Palaniappan K."/>
            <person name="Land M."/>
            <person name="Hauser L."/>
            <person name="Chang Y.J."/>
            <person name="Jeffries C.D."/>
            <person name="Chain P."/>
            <person name="Rohde M."/>
            <person name="Goker M."/>
            <person name="Bristow J."/>
            <person name="Eisen J.A."/>
            <person name="Markowitz V."/>
            <person name="Hugenholtz P."/>
            <person name="Kyrpides N.C."/>
            <person name="Klenk H.P."/>
            <person name="Lapidus A."/>
        </authorList>
    </citation>
    <scope>NUCLEOTIDE SEQUENCE [LARGE SCALE GENOMIC DNA]</scope>
    <source>
        <strain evidence="7">ATCC 27377 / DSM 6068 / ICPB 4128</strain>
    </source>
</reference>
<dbReference type="Gene3D" id="3.40.5.90">
    <property type="entry name" value="CDGSH iron-sulfur domain, mitoNEET-type"/>
    <property type="match status" value="1"/>
</dbReference>
<name>D2R1D0_PIRSD</name>
<dbReference type="KEGG" id="psl:Psta_0219"/>
<dbReference type="GO" id="GO:0046872">
    <property type="term" value="F:metal ion binding"/>
    <property type="evidence" value="ECO:0007669"/>
    <property type="project" value="UniProtKB-KW"/>
</dbReference>
<proteinExistence type="predicted"/>